<name>A0A9P4Y7M3_CRYP1</name>
<accession>A0A9P4Y7M3</accession>
<organism evidence="1 2">
    <name type="scientific">Cryphonectria parasitica (strain ATCC 38755 / EP155)</name>
    <dbReference type="NCBI Taxonomy" id="660469"/>
    <lineage>
        <taxon>Eukaryota</taxon>
        <taxon>Fungi</taxon>
        <taxon>Dikarya</taxon>
        <taxon>Ascomycota</taxon>
        <taxon>Pezizomycotina</taxon>
        <taxon>Sordariomycetes</taxon>
        <taxon>Sordariomycetidae</taxon>
        <taxon>Diaporthales</taxon>
        <taxon>Cryphonectriaceae</taxon>
        <taxon>Cryphonectria-Endothia species complex</taxon>
        <taxon>Cryphonectria</taxon>
    </lineage>
</organism>
<gene>
    <name evidence="1" type="ORF">M406DRAFT_326880</name>
</gene>
<comment type="caution">
    <text evidence="1">The sequence shown here is derived from an EMBL/GenBank/DDBJ whole genome shotgun (WGS) entry which is preliminary data.</text>
</comment>
<dbReference type="Proteomes" id="UP000803844">
    <property type="component" value="Unassembled WGS sequence"/>
</dbReference>
<keyword evidence="2" id="KW-1185">Reference proteome</keyword>
<dbReference type="AlphaFoldDB" id="A0A9P4Y7M3"/>
<dbReference type="GeneID" id="63837274"/>
<dbReference type="RefSeq" id="XP_040779373.1">
    <property type="nucleotide sequence ID" value="XM_040920145.1"/>
</dbReference>
<dbReference type="EMBL" id="MU032345">
    <property type="protein sequence ID" value="KAF3768412.1"/>
    <property type="molecule type" value="Genomic_DNA"/>
</dbReference>
<evidence type="ECO:0000313" key="2">
    <source>
        <dbReference type="Proteomes" id="UP000803844"/>
    </source>
</evidence>
<evidence type="ECO:0000313" key="1">
    <source>
        <dbReference type="EMBL" id="KAF3768412.1"/>
    </source>
</evidence>
<proteinExistence type="predicted"/>
<protein>
    <submittedName>
        <fullName evidence="1">Uncharacterized protein</fullName>
    </submittedName>
</protein>
<sequence>MKRLFIEYKKFDLMKPLFVALQKKAHLTEAEKKALAISINLVEPEDRDIQLSAVDSMIHRRSCGKEARSLVSYKSDPVTKWLILRDWAIGTGPVQYQELLADLQFIKSNAFKTSSEYVNAFNLLKERLTLLGRQVDEVEYQLTRAQKGRQKDEQLNLFSQGLFS</sequence>
<reference evidence="1" key="1">
    <citation type="journal article" date="2020" name="Phytopathology">
        <title>Genome sequence of the chestnut blight fungus Cryphonectria parasitica EP155: A fundamental resource for an archetypical invasive plant pathogen.</title>
        <authorList>
            <person name="Crouch J.A."/>
            <person name="Dawe A."/>
            <person name="Aerts A."/>
            <person name="Barry K."/>
            <person name="Churchill A.C.L."/>
            <person name="Grimwood J."/>
            <person name="Hillman B."/>
            <person name="Milgroom M.G."/>
            <person name="Pangilinan J."/>
            <person name="Smith M."/>
            <person name="Salamov A."/>
            <person name="Schmutz J."/>
            <person name="Yadav J."/>
            <person name="Grigoriev I.V."/>
            <person name="Nuss D."/>
        </authorList>
    </citation>
    <scope>NUCLEOTIDE SEQUENCE</scope>
    <source>
        <strain evidence="1">EP155</strain>
    </source>
</reference>